<gene>
    <name evidence="2" type="ORF">ROHU_024071</name>
</gene>
<reference evidence="2 3" key="1">
    <citation type="submission" date="2018-03" db="EMBL/GenBank/DDBJ databases">
        <title>Draft genome sequence of Rohu Carp (Labeo rohita).</title>
        <authorList>
            <person name="Das P."/>
            <person name="Kushwaha B."/>
            <person name="Joshi C.G."/>
            <person name="Kumar D."/>
            <person name="Nagpure N.S."/>
            <person name="Sahoo L."/>
            <person name="Das S.P."/>
            <person name="Bit A."/>
            <person name="Patnaik S."/>
            <person name="Meher P.K."/>
            <person name="Jayasankar P."/>
            <person name="Koringa P.G."/>
            <person name="Patel N.V."/>
            <person name="Hinsu A.T."/>
            <person name="Kumar R."/>
            <person name="Pandey M."/>
            <person name="Agarwal S."/>
            <person name="Srivastava S."/>
            <person name="Singh M."/>
            <person name="Iquebal M.A."/>
            <person name="Jaiswal S."/>
            <person name="Angadi U.B."/>
            <person name="Kumar N."/>
            <person name="Raza M."/>
            <person name="Shah T.M."/>
            <person name="Rai A."/>
            <person name="Jena J.K."/>
        </authorList>
    </citation>
    <scope>NUCLEOTIDE SEQUENCE [LARGE SCALE GENOMIC DNA]</scope>
    <source>
        <strain evidence="2">DASCIFA01</strain>
        <tissue evidence="2">Testis</tissue>
    </source>
</reference>
<feature type="region of interest" description="Disordered" evidence="1">
    <location>
        <begin position="250"/>
        <end position="274"/>
    </location>
</feature>
<evidence type="ECO:0000313" key="2">
    <source>
        <dbReference type="EMBL" id="RXN21492.1"/>
    </source>
</evidence>
<comment type="caution">
    <text evidence="2">The sequence shown here is derived from an EMBL/GenBank/DDBJ whole genome shotgun (WGS) entry which is preliminary data.</text>
</comment>
<accession>A0A498MPD3</accession>
<dbReference type="EMBL" id="QBIY01012612">
    <property type="protein sequence ID" value="RXN21492.1"/>
    <property type="molecule type" value="Genomic_DNA"/>
</dbReference>
<feature type="compositionally biased region" description="Low complexity" evidence="1">
    <location>
        <begin position="260"/>
        <end position="271"/>
    </location>
</feature>
<dbReference type="PANTHER" id="PTHR47773:SF1">
    <property type="entry name" value="C2H2-TYPE DOMAIN-CONTAINING PROTEIN"/>
    <property type="match status" value="1"/>
</dbReference>
<sequence length="322" mass="35474">MDSVPKETGEVKVARRGVDKNVVQLQTPASAPAVGHGRTCDMTDADEMAACVAGADVTGAGLQPCLGNATSTADTAHPKICRKLPGDGKSTAEWSTNVANELGQILITALTCEESQGKMWLMTECLIESLLDLHIKESRHPERKVSPDEWVKDLLLKYVRLFPQVSCHLEINVDRAIYGQGRFRSFTFLEMWQWYSLHKTLQSDPQADTDHERKMALEAYCSVKQWLVMKEEDITTKSLKRFKRYILDKENPPQNRAPPAAAASSSSSGSKSDGGWGDDALLVEALTSFERQGSRNGSRIGSRIRKCGRLVLMGSPAQTLHG</sequence>
<keyword evidence="3" id="KW-1185">Reference proteome</keyword>
<proteinExistence type="predicted"/>
<evidence type="ECO:0000256" key="1">
    <source>
        <dbReference type="SAM" id="MobiDB-lite"/>
    </source>
</evidence>
<protein>
    <submittedName>
        <fullName evidence="2">Uncharacterized protein</fullName>
    </submittedName>
</protein>
<organism evidence="2 3">
    <name type="scientific">Labeo rohita</name>
    <name type="common">Indian major carp</name>
    <name type="synonym">Cyprinus rohita</name>
    <dbReference type="NCBI Taxonomy" id="84645"/>
    <lineage>
        <taxon>Eukaryota</taxon>
        <taxon>Metazoa</taxon>
        <taxon>Chordata</taxon>
        <taxon>Craniata</taxon>
        <taxon>Vertebrata</taxon>
        <taxon>Euteleostomi</taxon>
        <taxon>Actinopterygii</taxon>
        <taxon>Neopterygii</taxon>
        <taxon>Teleostei</taxon>
        <taxon>Ostariophysi</taxon>
        <taxon>Cypriniformes</taxon>
        <taxon>Cyprinidae</taxon>
        <taxon>Labeoninae</taxon>
        <taxon>Labeonini</taxon>
        <taxon>Labeo</taxon>
    </lineage>
</organism>
<name>A0A498MPD3_LABRO</name>
<evidence type="ECO:0000313" key="3">
    <source>
        <dbReference type="Proteomes" id="UP000290572"/>
    </source>
</evidence>
<dbReference type="PANTHER" id="PTHR47773">
    <property type="entry name" value="SI:DKEY-9I5.2-RELATED"/>
    <property type="match status" value="1"/>
</dbReference>
<dbReference type="AlphaFoldDB" id="A0A498MPD3"/>
<dbReference type="Proteomes" id="UP000290572">
    <property type="component" value="Unassembled WGS sequence"/>
</dbReference>